<gene>
    <name evidence="2" type="ORF">C7451_10563</name>
</gene>
<evidence type="ECO:0000313" key="2">
    <source>
        <dbReference type="EMBL" id="PXW76292.1"/>
    </source>
</evidence>
<dbReference type="AlphaFoldDB" id="A0A2V3V3C7"/>
<name>A0A2V3V3C7_9SPHN</name>
<reference evidence="2 3" key="1">
    <citation type="submission" date="2018-05" db="EMBL/GenBank/DDBJ databases">
        <title>Genomic Encyclopedia of Type Strains, Phase IV (KMG-IV): sequencing the most valuable type-strain genomes for metagenomic binning, comparative biology and taxonomic classification.</title>
        <authorList>
            <person name="Goeker M."/>
        </authorList>
    </citation>
    <scope>NUCLEOTIDE SEQUENCE [LARGE SCALE GENOMIC DNA]</scope>
    <source>
        <strain evidence="2 3">DSM 3183</strain>
    </source>
</reference>
<feature type="transmembrane region" description="Helical" evidence="1">
    <location>
        <begin position="156"/>
        <end position="177"/>
    </location>
</feature>
<proteinExistence type="predicted"/>
<feature type="transmembrane region" description="Helical" evidence="1">
    <location>
        <begin position="66"/>
        <end position="91"/>
    </location>
</feature>
<feature type="transmembrane region" description="Helical" evidence="1">
    <location>
        <begin position="131"/>
        <end position="150"/>
    </location>
</feature>
<feature type="transmembrane region" description="Helical" evidence="1">
    <location>
        <begin position="103"/>
        <end position="124"/>
    </location>
</feature>
<organism evidence="2 3">
    <name type="scientific">Blastomonas natatoria</name>
    <dbReference type="NCBI Taxonomy" id="34015"/>
    <lineage>
        <taxon>Bacteria</taxon>
        <taxon>Pseudomonadati</taxon>
        <taxon>Pseudomonadota</taxon>
        <taxon>Alphaproteobacteria</taxon>
        <taxon>Sphingomonadales</taxon>
        <taxon>Sphingomonadaceae</taxon>
        <taxon>Blastomonas</taxon>
    </lineage>
</organism>
<keyword evidence="1" id="KW-1133">Transmembrane helix</keyword>
<keyword evidence="3" id="KW-1185">Reference proteome</keyword>
<keyword evidence="1" id="KW-0472">Membrane</keyword>
<feature type="transmembrane region" description="Helical" evidence="1">
    <location>
        <begin position="277"/>
        <end position="292"/>
    </location>
</feature>
<sequence>MARCTRPELGLLKNGRAVTFEVCKRQRLHGTRPAITPPNGISVLHAPTYAPVRGHGYHPPARPNTLFAIGGFGNAYLTIAAIATTLFFYAFIADLLGPAGEGIRLSAIIVSAFVAMLGATICVFRGLFLPALVSFISMLAIFASLYIFSINSGVPFTFNSGGEYVGIAFTGLFYLTLHDRTFGRLLNWFFNLCIGYALFYILASLALRFGYLDTGGVTRGIASADDAGRSDRLHSAALLLVYGTTYTIVKIRTNFRLLHTIWAAIFALAWWLTESRAIVVVSIPVIVAYLILPKAELIGRLAFSVFMVGVIASLIILIEPNWNPYLYFGDQSASVRTNSIDIASQRVWEYLGTGAGISFGIEGYRPISGITYFYPVDIGLIGILFMYGILGFLVYILICFLGCTSYKRIVSLGYTSDMASAVVLTAIILSAYSLQTPIYNGGSSGVLFATMFFAIALAYSATYRAMNRRHLAARSNSPAKKFCETAS</sequence>
<feature type="transmembrane region" description="Helical" evidence="1">
    <location>
        <begin position="412"/>
        <end position="432"/>
    </location>
</feature>
<evidence type="ECO:0000256" key="1">
    <source>
        <dbReference type="SAM" id="Phobius"/>
    </source>
</evidence>
<feature type="transmembrane region" description="Helical" evidence="1">
    <location>
        <begin position="297"/>
        <end position="318"/>
    </location>
</feature>
<keyword evidence="1" id="KW-0812">Transmembrane</keyword>
<accession>A0A2V3V3C7</accession>
<feature type="transmembrane region" description="Helical" evidence="1">
    <location>
        <begin position="189"/>
        <end position="212"/>
    </location>
</feature>
<feature type="transmembrane region" description="Helical" evidence="1">
    <location>
        <begin position="438"/>
        <end position="459"/>
    </location>
</feature>
<feature type="transmembrane region" description="Helical" evidence="1">
    <location>
        <begin position="378"/>
        <end position="400"/>
    </location>
</feature>
<dbReference type="EMBL" id="QJJM01000005">
    <property type="protein sequence ID" value="PXW76292.1"/>
    <property type="molecule type" value="Genomic_DNA"/>
</dbReference>
<comment type="caution">
    <text evidence="2">The sequence shown here is derived from an EMBL/GenBank/DDBJ whole genome shotgun (WGS) entry which is preliminary data.</text>
</comment>
<dbReference type="Proteomes" id="UP000248014">
    <property type="component" value="Unassembled WGS sequence"/>
</dbReference>
<evidence type="ECO:0000313" key="3">
    <source>
        <dbReference type="Proteomes" id="UP000248014"/>
    </source>
</evidence>
<evidence type="ECO:0008006" key="4">
    <source>
        <dbReference type="Google" id="ProtNLM"/>
    </source>
</evidence>
<protein>
    <recommendedName>
        <fullName evidence="4">O-antigen ligase-like membrane protein</fullName>
    </recommendedName>
</protein>